<gene>
    <name evidence="1" type="ORF">LITE_LOCUS20788</name>
</gene>
<dbReference type="PANTHER" id="PTHR33103">
    <property type="entry name" value="OS01G0153900 PROTEIN"/>
    <property type="match status" value="1"/>
</dbReference>
<dbReference type="AlphaFoldDB" id="A0AAV0KXE5"/>
<reference evidence="1" key="1">
    <citation type="submission" date="2022-08" db="EMBL/GenBank/DDBJ databases">
        <authorList>
            <person name="Gutierrez-Valencia J."/>
        </authorList>
    </citation>
    <scope>NUCLEOTIDE SEQUENCE</scope>
</reference>
<dbReference type="EMBL" id="CAMGYJ010000005">
    <property type="protein sequence ID" value="CAI0426430.1"/>
    <property type="molecule type" value="Genomic_DNA"/>
</dbReference>
<evidence type="ECO:0008006" key="3">
    <source>
        <dbReference type="Google" id="ProtNLM"/>
    </source>
</evidence>
<organism evidence="1 2">
    <name type="scientific">Linum tenue</name>
    <dbReference type="NCBI Taxonomy" id="586396"/>
    <lineage>
        <taxon>Eukaryota</taxon>
        <taxon>Viridiplantae</taxon>
        <taxon>Streptophyta</taxon>
        <taxon>Embryophyta</taxon>
        <taxon>Tracheophyta</taxon>
        <taxon>Spermatophyta</taxon>
        <taxon>Magnoliopsida</taxon>
        <taxon>eudicotyledons</taxon>
        <taxon>Gunneridae</taxon>
        <taxon>Pentapetalae</taxon>
        <taxon>rosids</taxon>
        <taxon>fabids</taxon>
        <taxon>Malpighiales</taxon>
        <taxon>Linaceae</taxon>
        <taxon>Linum</taxon>
    </lineage>
</organism>
<proteinExistence type="predicted"/>
<evidence type="ECO:0000313" key="1">
    <source>
        <dbReference type="EMBL" id="CAI0426430.1"/>
    </source>
</evidence>
<dbReference type="PANTHER" id="PTHR33103:SF111">
    <property type="entry name" value="DUF674 DOMAIN-CONTAINING PROTEIN"/>
    <property type="match status" value="1"/>
</dbReference>
<accession>A0AAV0KXE5</accession>
<comment type="caution">
    <text evidence="1">The sequence shown here is derived from an EMBL/GenBank/DDBJ whole genome shotgun (WGS) entry which is preliminary data.</text>
</comment>
<evidence type="ECO:0000313" key="2">
    <source>
        <dbReference type="Proteomes" id="UP001154282"/>
    </source>
</evidence>
<dbReference type="Proteomes" id="UP001154282">
    <property type="component" value="Unassembled WGS sequence"/>
</dbReference>
<name>A0AAV0KXE5_9ROSI</name>
<protein>
    <recommendedName>
        <fullName evidence="3">DUF674 domain-containing protein</fullName>
    </recommendedName>
</protein>
<keyword evidence="2" id="KW-1185">Reference proteome</keyword>
<dbReference type="Pfam" id="PF05056">
    <property type="entry name" value="DUF674"/>
    <property type="match status" value="1"/>
</dbReference>
<sequence length="241" mass="26454">MAAHSSSSKVTLKLLIDTKTRRVLFAEAGKEFVDFLFTLFSLPLGSVTKLLSTDNMVGCLGNLYKSIEDLSGAFIQPTQSKVAILNPKSLSCPAMNNTLLLPNHENNESAAKRKIYLCNSCYEHREIFVTDNPQAICRHCNQAMSYEAKFIDAAPKNVAEIENREEDGGFVKGAVIYMVMDNLEVRPFSTISTITLLNEFGIGEVGSLQEKVVELGMAEGLKVLKASLHTKTVLTTVFLGP</sequence>
<dbReference type="InterPro" id="IPR007750">
    <property type="entry name" value="DUF674"/>
</dbReference>